<keyword evidence="3" id="KW-1185">Reference proteome</keyword>
<dbReference type="EMBL" id="JAKOGI010000313">
    <property type="protein sequence ID" value="KAJ8437186.1"/>
    <property type="molecule type" value="Genomic_DNA"/>
</dbReference>
<evidence type="ECO:0000256" key="1">
    <source>
        <dbReference type="SAM" id="MobiDB-lite"/>
    </source>
</evidence>
<name>A0A9Q1K4M4_9CARY</name>
<feature type="region of interest" description="Disordered" evidence="1">
    <location>
        <begin position="90"/>
        <end position="121"/>
    </location>
</feature>
<comment type="caution">
    <text evidence="2">The sequence shown here is derived from an EMBL/GenBank/DDBJ whole genome shotgun (WGS) entry which is preliminary data.</text>
</comment>
<dbReference type="Proteomes" id="UP001153076">
    <property type="component" value="Unassembled WGS sequence"/>
</dbReference>
<evidence type="ECO:0000313" key="2">
    <source>
        <dbReference type="EMBL" id="KAJ8437186.1"/>
    </source>
</evidence>
<sequence length="191" mass="21577">MEAANSARPLPAFDDVPVMGCEQSHMHALVRSHHHSDAEREVARPNKDGRPRGENRDRSVGVDALPSRRPSQGWRAKLTTASMPYTMQFRRSASFEEQEQTSKLRGETLGRRHTPERSSRVGHHCRWIRGAYHSVHLESTAPRSAVGSHDRAGESCYNTNDDVRWLRRPAPSSMHNDPLVVEMKVVSAIVR</sequence>
<feature type="compositionally biased region" description="Basic and acidic residues" evidence="1">
    <location>
        <begin position="35"/>
        <end position="60"/>
    </location>
</feature>
<proteinExistence type="predicted"/>
<accession>A0A9Q1K4M4</accession>
<feature type="compositionally biased region" description="Basic and acidic residues" evidence="1">
    <location>
        <begin position="100"/>
        <end position="119"/>
    </location>
</feature>
<protein>
    <submittedName>
        <fullName evidence="2">Uncharacterized protein</fullName>
    </submittedName>
</protein>
<organism evidence="2 3">
    <name type="scientific">Carnegiea gigantea</name>
    <dbReference type="NCBI Taxonomy" id="171969"/>
    <lineage>
        <taxon>Eukaryota</taxon>
        <taxon>Viridiplantae</taxon>
        <taxon>Streptophyta</taxon>
        <taxon>Embryophyta</taxon>
        <taxon>Tracheophyta</taxon>
        <taxon>Spermatophyta</taxon>
        <taxon>Magnoliopsida</taxon>
        <taxon>eudicotyledons</taxon>
        <taxon>Gunneridae</taxon>
        <taxon>Pentapetalae</taxon>
        <taxon>Caryophyllales</taxon>
        <taxon>Cactineae</taxon>
        <taxon>Cactaceae</taxon>
        <taxon>Cactoideae</taxon>
        <taxon>Echinocereeae</taxon>
        <taxon>Carnegiea</taxon>
    </lineage>
</organism>
<dbReference type="AlphaFoldDB" id="A0A9Q1K4M4"/>
<reference evidence="2" key="1">
    <citation type="submission" date="2022-04" db="EMBL/GenBank/DDBJ databases">
        <title>Carnegiea gigantea Genome sequencing and assembly v2.</title>
        <authorList>
            <person name="Copetti D."/>
            <person name="Sanderson M.J."/>
            <person name="Burquez A."/>
            <person name="Wojciechowski M.F."/>
        </authorList>
    </citation>
    <scope>NUCLEOTIDE SEQUENCE</scope>
    <source>
        <strain evidence="2">SGP5-SGP5p</strain>
        <tissue evidence="2">Aerial part</tissue>
    </source>
</reference>
<feature type="region of interest" description="Disordered" evidence="1">
    <location>
        <begin position="25"/>
        <end position="75"/>
    </location>
</feature>
<gene>
    <name evidence="2" type="ORF">Cgig2_007536</name>
</gene>
<evidence type="ECO:0000313" key="3">
    <source>
        <dbReference type="Proteomes" id="UP001153076"/>
    </source>
</evidence>